<dbReference type="InterPro" id="IPR036890">
    <property type="entry name" value="HATPase_C_sf"/>
</dbReference>
<comment type="caution">
    <text evidence="3">The sequence shown here is derived from an EMBL/GenBank/DDBJ whole genome shotgun (WGS) entry which is preliminary data.</text>
</comment>
<dbReference type="Pfam" id="PF13581">
    <property type="entry name" value="HATPase_c_2"/>
    <property type="match status" value="1"/>
</dbReference>
<protein>
    <recommendedName>
        <fullName evidence="2">Histidine kinase/HSP90-like ATPase domain-containing protein</fullName>
    </recommendedName>
</protein>
<accession>A0A8J3L918</accession>
<evidence type="ECO:0000259" key="2">
    <source>
        <dbReference type="Pfam" id="PF13581"/>
    </source>
</evidence>
<dbReference type="AlphaFoldDB" id="A0A8J3L918"/>
<evidence type="ECO:0000313" key="4">
    <source>
        <dbReference type="Proteomes" id="UP000660339"/>
    </source>
</evidence>
<sequence>MTTEPGSRSAQAPAEGLPADAVLLVELPFAEAELASLRPAVAAHADAAGLPADRVDALVFVAYELATNVVRHGGGEGRIRLWAGTDAVYCSVSDSGPGIPAGIDGQVRPEPGTPDSRGLWLVRTLADGMEIGTGDGGGTTVTATITHRR</sequence>
<evidence type="ECO:0000313" key="3">
    <source>
        <dbReference type="EMBL" id="GIG16613.1"/>
    </source>
</evidence>
<dbReference type="CDD" id="cd16936">
    <property type="entry name" value="HATPase_RsbW-like"/>
    <property type="match status" value="1"/>
</dbReference>
<name>A0A8J3L918_9ACTN</name>
<dbReference type="RefSeq" id="WP_166378922.1">
    <property type="nucleotide sequence ID" value="NZ_BAAATT010000005.1"/>
</dbReference>
<dbReference type="GO" id="GO:0004674">
    <property type="term" value="F:protein serine/threonine kinase activity"/>
    <property type="evidence" value="ECO:0007669"/>
    <property type="project" value="UniProtKB-KW"/>
</dbReference>
<dbReference type="InterPro" id="IPR050267">
    <property type="entry name" value="Anti-sigma-factor_SerPK"/>
</dbReference>
<dbReference type="PANTHER" id="PTHR35526">
    <property type="entry name" value="ANTI-SIGMA-F FACTOR RSBW-RELATED"/>
    <property type="match status" value="1"/>
</dbReference>
<evidence type="ECO:0000256" key="1">
    <source>
        <dbReference type="ARBA" id="ARBA00022527"/>
    </source>
</evidence>
<keyword evidence="1" id="KW-0723">Serine/threonine-protein kinase</keyword>
<dbReference type="Gene3D" id="3.30.565.10">
    <property type="entry name" value="Histidine kinase-like ATPase, C-terminal domain"/>
    <property type="match status" value="1"/>
</dbReference>
<keyword evidence="4" id="KW-1185">Reference proteome</keyword>
<organism evidence="3 4">
    <name type="scientific">Catellatospora methionotrophica</name>
    <dbReference type="NCBI Taxonomy" id="121620"/>
    <lineage>
        <taxon>Bacteria</taxon>
        <taxon>Bacillati</taxon>
        <taxon>Actinomycetota</taxon>
        <taxon>Actinomycetes</taxon>
        <taxon>Micromonosporales</taxon>
        <taxon>Micromonosporaceae</taxon>
        <taxon>Catellatospora</taxon>
    </lineage>
</organism>
<dbReference type="Proteomes" id="UP000660339">
    <property type="component" value="Unassembled WGS sequence"/>
</dbReference>
<dbReference type="EMBL" id="BONJ01000028">
    <property type="protein sequence ID" value="GIG16613.1"/>
    <property type="molecule type" value="Genomic_DNA"/>
</dbReference>
<gene>
    <name evidence="3" type="ORF">Cme02nite_49450</name>
</gene>
<dbReference type="PANTHER" id="PTHR35526:SF3">
    <property type="entry name" value="ANTI-SIGMA-F FACTOR RSBW"/>
    <property type="match status" value="1"/>
</dbReference>
<dbReference type="InterPro" id="IPR003594">
    <property type="entry name" value="HATPase_dom"/>
</dbReference>
<feature type="domain" description="Histidine kinase/HSP90-like ATPase" evidence="2">
    <location>
        <begin position="30"/>
        <end position="144"/>
    </location>
</feature>
<reference evidence="3" key="1">
    <citation type="submission" date="2021-01" db="EMBL/GenBank/DDBJ databases">
        <title>Whole genome shotgun sequence of Catellatospora methionotrophica NBRC 14553.</title>
        <authorList>
            <person name="Komaki H."/>
            <person name="Tamura T."/>
        </authorList>
    </citation>
    <scope>NUCLEOTIDE SEQUENCE</scope>
    <source>
        <strain evidence="3">NBRC 14553</strain>
    </source>
</reference>
<dbReference type="SUPFAM" id="SSF55874">
    <property type="entry name" value="ATPase domain of HSP90 chaperone/DNA topoisomerase II/histidine kinase"/>
    <property type="match status" value="1"/>
</dbReference>
<keyword evidence="1" id="KW-0418">Kinase</keyword>
<keyword evidence="1" id="KW-0808">Transferase</keyword>
<proteinExistence type="predicted"/>